<dbReference type="Proteomes" id="UP000051530">
    <property type="component" value="Unassembled WGS sequence"/>
</dbReference>
<name>A0A0R0M1N1_9MICR</name>
<sequence>MRLFFNNINFLRKIHYTTKIESGTDEKITNWFDRNSDKRNSD</sequence>
<keyword evidence="2" id="KW-1185">Reference proteome</keyword>
<accession>A0A0R0M1N1</accession>
<gene>
    <name evidence="1" type="ORF">M153_4170004465</name>
</gene>
<organism evidence="1 2">
    <name type="scientific">Pseudoloma neurophilia</name>
    <dbReference type="NCBI Taxonomy" id="146866"/>
    <lineage>
        <taxon>Eukaryota</taxon>
        <taxon>Fungi</taxon>
        <taxon>Fungi incertae sedis</taxon>
        <taxon>Microsporidia</taxon>
        <taxon>Pseudoloma</taxon>
    </lineage>
</organism>
<protein>
    <submittedName>
        <fullName evidence="1">Uncharacterized protein</fullName>
    </submittedName>
</protein>
<dbReference type="AlphaFoldDB" id="A0A0R0M1N1"/>
<comment type="caution">
    <text evidence="1">The sequence shown here is derived from an EMBL/GenBank/DDBJ whole genome shotgun (WGS) entry which is preliminary data.</text>
</comment>
<dbReference type="VEuPathDB" id="MicrosporidiaDB:M153_4170004465"/>
<evidence type="ECO:0000313" key="2">
    <source>
        <dbReference type="Proteomes" id="UP000051530"/>
    </source>
</evidence>
<reference evidence="1 2" key="1">
    <citation type="submission" date="2015-07" db="EMBL/GenBank/DDBJ databases">
        <title>The genome of Pseudoloma neurophilia, a relevant intracellular parasite of the zebrafish.</title>
        <authorList>
            <person name="Ndikumana S."/>
            <person name="Pelin A."/>
            <person name="Sanders J."/>
            <person name="Corradi N."/>
        </authorList>
    </citation>
    <scope>NUCLEOTIDE SEQUENCE [LARGE SCALE GENOMIC DNA]</scope>
    <source>
        <strain evidence="1 2">MK1</strain>
    </source>
</reference>
<dbReference type="EMBL" id="LGUB01000150">
    <property type="protein sequence ID" value="KRH94037.1"/>
    <property type="molecule type" value="Genomic_DNA"/>
</dbReference>
<evidence type="ECO:0000313" key="1">
    <source>
        <dbReference type="EMBL" id="KRH94037.1"/>
    </source>
</evidence>
<proteinExistence type="predicted"/>